<feature type="chain" id="PRO_5009099865" description="Tudor domain-containing protein" evidence="1">
    <location>
        <begin position="20"/>
        <end position="120"/>
    </location>
</feature>
<dbReference type="SMART" id="SM00333">
    <property type="entry name" value="TUDOR"/>
    <property type="match status" value="1"/>
</dbReference>
<feature type="signal peptide" evidence="1">
    <location>
        <begin position="1"/>
        <end position="19"/>
    </location>
</feature>
<dbReference type="SUPFAM" id="SSF63748">
    <property type="entry name" value="Tudor/PWWP/MBT"/>
    <property type="match status" value="1"/>
</dbReference>
<dbReference type="RefSeq" id="WP_069690380.1">
    <property type="nucleotide sequence ID" value="NZ_CP017147.1"/>
</dbReference>
<dbReference type="InterPro" id="IPR008395">
    <property type="entry name" value="Agenet-like_dom"/>
</dbReference>
<keyword evidence="4" id="KW-1185">Reference proteome</keyword>
<dbReference type="Pfam" id="PF05641">
    <property type="entry name" value="Agenet"/>
    <property type="match status" value="1"/>
</dbReference>
<name>A0A1D7U1C0_9HYPH</name>
<dbReference type="EMBL" id="CP017147">
    <property type="protein sequence ID" value="AOO81166.1"/>
    <property type="molecule type" value="Genomic_DNA"/>
</dbReference>
<gene>
    <name evidence="3" type="ORF">BHK69_12455</name>
</gene>
<accession>A0A1D7U1C0</accession>
<dbReference type="InterPro" id="IPR002999">
    <property type="entry name" value="Tudor"/>
</dbReference>
<evidence type="ECO:0000259" key="2">
    <source>
        <dbReference type="SMART" id="SM00333"/>
    </source>
</evidence>
<reference evidence="3 4" key="1">
    <citation type="journal article" date="2015" name="Antonie Van Leeuwenhoek">
        <title>Bosea vaviloviae sp. nov., a new species of slow-growing rhizobia isolated from nodules of the relict species Vavilovia formosa (Stev.) Fed.</title>
        <authorList>
            <person name="Safronova V.I."/>
            <person name="Kuznetsova I.G."/>
            <person name="Sazanova A.L."/>
            <person name="Kimeklis A.K."/>
            <person name="Belimov A.A."/>
            <person name="Andronov E.E."/>
            <person name="Pinaev A.G."/>
            <person name="Chizhevskaya E.P."/>
            <person name="Pukhaev A.R."/>
            <person name="Popov K.P."/>
            <person name="Willems A."/>
            <person name="Tikhonovich I.A."/>
        </authorList>
    </citation>
    <scope>NUCLEOTIDE SEQUENCE [LARGE SCALE GENOMIC DNA]</scope>
    <source>
        <strain evidence="3 4">Vaf18</strain>
    </source>
</reference>
<dbReference type="OrthoDB" id="7596738at2"/>
<dbReference type="Proteomes" id="UP000094969">
    <property type="component" value="Chromosome"/>
</dbReference>
<protein>
    <recommendedName>
        <fullName evidence="2">Tudor domain-containing protein</fullName>
    </recommendedName>
</protein>
<keyword evidence="1" id="KW-0732">Signal</keyword>
<evidence type="ECO:0000313" key="4">
    <source>
        <dbReference type="Proteomes" id="UP000094969"/>
    </source>
</evidence>
<dbReference type="AlphaFoldDB" id="A0A1D7U1C0"/>
<dbReference type="KEGG" id="bvv:BHK69_12455"/>
<dbReference type="CDD" id="cd04508">
    <property type="entry name" value="Tudor_SF"/>
    <property type="match status" value="2"/>
</dbReference>
<organism evidence="3 4">
    <name type="scientific">Bosea vaviloviae</name>
    <dbReference type="NCBI Taxonomy" id="1526658"/>
    <lineage>
        <taxon>Bacteria</taxon>
        <taxon>Pseudomonadati</taxon>
        <taxon>Pseudomonadota</taxon>
        <taxon>Alphaproteobacteria</taxon>
        <taxon>Hyphomicrobiales</taxon>
        <taxon>Boseaceae</taxon>
        <taxon>Bosea</taxon>
    </lineage>
</organism>
<feature type="domain" description="Tudor" evidence="2">
    <location>
        <begin position="18"/>
        <end position="74"/>
    </location>
</feature>
<proteinExistence type="predicted"/>
<evidence type="ECO:0000256" key="1">
    <source>
        <dbReference type="SAM" id="SignalP"/>
    </source>
</evidence>
<dbReference type="Gene3D" id="2.30.30.140">
    <property type="match status" value="2"/>
</dbReference>
<sequence length="120" mass="13115">MKIWLVIGALLGGAATAQAQSPGDWVLARFKNGNYWFPGVLQSVSGDRLTIQYDDGDRETLPLSSVRPYNWTIGSRVECNFKGGGKWFPGKITSLGGTALAIDYDDGDKERTKTGLCRSR</sequence>
<evidence type="ECO:0000313" key="3">
    <source>
        <dbReference type="EMBL" id="AOO81166.1"/>
    </source>
</evidence>